<dbReference type="InterPro" id="IPR050491">
    <property type="entry name" value="AmpC-like"/>
</dbReference>
<comment type="caution">
    <text evidence="2">The sequence shown here is derived from an EMBL/GenBank/DDBJ whole genome shotgun (WGS) entry which is preliminary data.</text>
</comment>
<dbReference type="OrthoDB" id="3863176at2"/>
<dbReference type="AlphaFoldDB" id="A0A371NXI3"/>
<dbReference type="Proteomes" id="UP000262172">
    <property type="component" value="Unassembled WGS sequence"/>
</dbReference>
<dbReference type="RefSeq" id="WP_116240978.1">
    <property type="nucleotide sequence ID" value="NZ_QUAB01000016.1"/>
</dbReference>
<accession>A0A371NXI3</accession>
<name>A0A371NXI3_9MICO</name>
<keyword evidence="3" id="KW-1185">Reference proteome</keyword>
<reference evidence="2 3" key="1">
    <citation type="submission" date="2018-08" db="EMBL/GenBank/DDBJ databases">
        <title>Isolation, diversity and antifungal activity of Actinobacteria from cow dung.</title>
        <authorList>
            <person name="Ling L."/>
        </authorList>
    </citation>
    <scope>NUCLEOTIDE SEQUENCE [LARGE SCALE GENOMIC DNA]</scope>
    <source>
        <strain evidence="2 3">NEAU-LLE</strain>
    </source>
</reference>
<dbReference type="PANTHER" id="PTHR46825:SF9">
    <property type="entry name" value="BETA-LACTAMASE-RELATED DOMAIN-CONTAINING PROTEIN"/>
    <property type="match status" value="1"/>
</dbReference>
<proteinExistence type="predicted"/>
<feature type="domain" description="Beta-lactamase-related" evidence="1">
    <location>
        <begin position="31"/>
        <end position="350"/>
    </location>
</feature>
<dbReference type="Gene3D" id="3.40.710.10">
    <property type="entry name" value="DD-peptidase/beta-lactamase superfamily"/>
    <property type="match status" value="1"/>
</dbReference>
<gene>
    <name evidence="2" type="ORF">DY023_03560</name>
</gene>
<keyword evidence="2" id="KW-0378">Hydrolase</keyword>
<dbReference type="InterPro" id="IPR012338">
    <property type="entry name" value="Beta-lactam/transpept-like"/>
</dbReference>
<dbReference type="PANTHER" id="PTHR46825">
    <property type="entry name" value="D-ALANYL-D-ALANINE-CARBOXYPEPTIDASE/ENDOPEPTIDASE AMPH"/>
    <property type="match status" value="1"/>
</dbReference>
<evidence type="ECO:0000313" key="3">
    <source>
        <dbReference type="Proteomes" id="UP000262172"/>
    </source>
</evidence>
<dbReference type="GO" id="GO:0016787">
    <property type="term" value="F:hydrolase activity"/>
    <property type="evidence" value="ECO:0007669"/>
    <property type="project" value="UniProtKB-KW"/>
</dbReference>
<organism evidence="2 3">
    <name type="scientific">Microbacterium bovistercoris</name>
    <dbReference type="NCBI Taxonomy" id="2293570"/>
    <lineage>
        <taxon>Bacteria</taxon>
        <taxon>Bacillati</taxon>
        <taxon>Actinomycetota</taxon>
        <taxon>Actinomycetes</taxon>
        <taxon>Micrococcales</taxon>
        <taxon>Microbacteriaceae</taxon>
        <taxon>Microbacterium</taxon>
    </lineage>
</organism>
<dbReference type="EMBL" id="QUAB01000016">
    <property type="protein sequence ID" value="REJ07461.1"/>
    <property type="molecule type" value="Genomic_DNA"/>
</dbReference>
<dbReference type="Pfam" id="PF00144">
    <property type="entry name" value="Beta-lactamase"/>
    <property type="match status" value="1"/>
</dbReference>
<sequence>MSAGIATEHLAAQACEAMAERLDAATLRRSPASIAAVTCRGEVVAVRTHGEPRRDGAPTTPGTVFRIASMSKSFLAATALSLRDEGLLDLYAPIENYVPEAAAARFDGRSARITIDMLLSNRSGLAEDNPWGDEHLGESRESIGALVGEGLTLSAAPATEYQYSNVGQSLVGRAIEAVTGRPVEDVIRERMLDPLGLADTRASAGLYPAGADLAHGFRTFDDGESFAPEPYVGTGALGCIGSLFSTVSDIAAWMEFLGSAFDADAGDGVLSAASRRELQTAHTLIAPALSQFTDRELDGAGYGYGLVVEHDRRFGRIVQHAGGLPGFSSHMRWHPATGIGVVVFGNSDQFGAGGIAGAVLHDVLGRIDAPAAVVRPWPQTVAAARRVDELLRAGRTDAWDEMGPLARNVLRDVPGAVRTRRLLAALDETGEPVADAPSFETRVISATDASALRWTVPCRTGVLVCDVRMMGLHTPVVQSIDVQVAGSTGRKPRDESPRVTDHHRVVLG</sequence>
<dbReference type="InterPro" id="IPR001466">
    <property type="entry name" value="Beta-lactam-related"/>
</dbReference>
<protein>
    <submittedName>
        <fullName evidence="2">Class A beta-lactamase-related serine hydrolase</fullName>
    </submittedName>
</protein>
<dbReference type="SUPFAM" id="SSF56601">
    <property type="entry name" value="beta-lactamase/transpeptidase-like"/>
    <property type="match status" value="1"/>
</dbReference>
<evidence type="ECO:0000313" key="2">
    <source>
        <dbReference type="EMBL" id="REJ07461.1"/>
    </source>
</evidence>
<evidence type="ECO:0000259" key="1">
    <source>
        <dbReference type="Pfam" id="PF00144"/>
    </source>
</evidence>